<accession>A0A3B0ZSU2</accession>
<protein>
    <recommendedName>
        <fullName evidence="2">DUF3800 domain-containing protein</fullName>
    </recommendedName>
</protein>
<evidence type="ECO:0000313" key="1">
    <source>
        <dbReference type="EMBL" id="VAW90417.1"/>
    </source>
</evidence>
<sequence>MFIFLDESGDLGFDFVNKKPSQKFVITLLVCDSKDVVTGFKSAVRKTLRNKINHRKRNRRTVEELHATNDSIATKIYFFQKVKKQGWRVYSVVLNKSRVYDHLVNKGGRKKLYNFLANFYLIRLI</sequence>
<evidence type="ECO:0008006" key="2">
    <source>
        <dbReference type="Google" id="ProtNLM"/>
    </source>
</evidence>
<organism evidence="1">
    <name type="scientific">hydrothermal vent metagenome</name>
    <dbReference type="NCBI Taxonomy" id="652676"/>
    <lineage>
        <taxon>unclassified sequences</taxon>
        <taxon>metagenomes</taxon>
        <taxon>ecological metagenomes</taxon>
    </lineage>
</organism>
<dbReference type="EMBL" id="UOFQ01000187">
    <property type="protein sequence ID" value="VAW90417.1"/>
    <property type="molecule type" value="Genomic_DNA"/>
</dbReference>
<dbReference type="InterPro" id="IPR024524">
    <property type="entry name" value="DUF3800"/>
</dbReference>
<dbReference type="Pfam" id="PF12686">
    <property type="entry name" value="DUF3800"/>
    <property type="match status" value="1"/>
</dbReference>
<dbReference type="AlphaFoldDB" id="A0A3B0ZSU2"/>
<reference evidence="1" key="1">
    <citation type="submission" date="2018-06" db="EMBL/GenBank/DDBJ databases">
        <authorList>
            <person name="Zhirakovskaya E."/>
        </authorList>
    </citation>
    <scope>NUCLEOTIDE SEQUENCE</scope>
</reference>
<proteinExistence type="predicted"/>
<gene>
    <name evidence="1" type="ORF">MNBD_GAMMA17-1439</name>
</gene>
<name>A0A3B0ZSU2_9ZZZZ</name>